<dbReference type="GO" id="GO:0005524">
    <property type="term" value="F:ATP binding"/>
    <property type="evidence" value="ECO:0007669"/>
    <property type="project" value="UniProtKB-KW"/>
</dbReference>
<keyword evidence="6" id="KW-0067">ATP-binding</keyword>
<dbReference type="InterPro" id="IPR006175">
    <property type="entry name" value="YjgF/YER057c/UK114"/>
</dbReference>
<dbReference type="CDD" id="cd01994">
    <property type="entry name" value="AANH_PF0828-like"/>
    <property type="match status" value="1"/>
</dbReference>
<evidence type="ECO:0000256" key="6">
    <source>
        <dbReference type="ARBA" id="ARBA00022840"/>
    </source>
</evidence>
<dbReference type="Pfam" id="PF01902">
    <property type="entry name" value="Diphthami_syn_2"/>
    <property type="match status" value="1"/>
</dbReference>
<dbReference type="PANTHER" id="PTHR12196">
    <property type="entry name" value="DOMAIN OF UNKNOWN FUNCTION 71 DUF71 -CONTAINING PROTEIN"/>
    <property type="match status" value="1"/>
</dbReference>
<dbReference type="Pfam" id="PF01042">
    <property type="entry name" value="Ribonuc_L-PSP"/>
    <property type="match status" value="2"/>
</dbReference>
<evidence type="ECO:0000256" key="7">
    <source>
        <dbReference type="ARBA" id="ARBA00029814"/>
    </source>
</evidence>
<keyword evidence="12" id="KW-1185">Reference proteome</keyword>
<dbReference type="Gene3D" id="3.40.50.620">
    <property type="entry name" value="HUPs"/>
    <property type="match status" value="1"/>
</dbReference>
<keyword evidence="4" id="KW-0436">Ligase</keyword>
<gene>
    <name evidence="11" type="ORF">IW261DRAFT_1434391</name>
</gene>
<comment type="caution">
    <text evidence="11">The sequence shown here is derived from an EMBL/GenBank/DDBJ whole genome shotgun (WGS) entry which is preliminary data.</text>
</comment>
<accession>A0AA39UIK3</accession>
<dbReference type="EMBL" id="JAUEPR010000001">
    <property type="protein sequence ID" value="KAK0490842.1"/>
    <property type="molecule type" value="Genomic_DNA"/>
</dbReference>
<dbReference type="SUPFAM" id="SSF55298">
    <property type="entry name" value="YjgF-like"/>
    <property type="match status" value="2"/>
</dbReference>
<dbReference type="FunFam" id="3.90.1490.10:FF:000001">
    <property type="entry name" value="Diphthine--ammonia ligase"/>
    <property type="match status" value="1"/>
</dbReference>
<evidence type="ECO:0000313" key="11">
    <source>
        <dbReference type="EMBL" id="KAK0490842.1"/>
    </source>
</evidence>
<dbReference type="InterPro" id="IPR002761">
    <property type="entry name" value="Diphthami_syn_dom"/>
</dbReference>
<dbReference type="GO" id="GO:0017178">
    <property type="term" value="F:diphthine-ammonia ligase activity"/>
    <property type="evidence" value="ECO:0007669"/>
    <property type="project" value="UniProtKB-EC"/>
</dbReference>
<comment type="pathway">
    <text evidence="1">Protein modification; peptidyl-diphthamide biosynthesis.</text>
</comment>
<dbReference type="AlphaFoldDB" id="A0AA39UIK3"/>
<evidence type="ECO:0000256" key="1">
    <source>
        <dbReference type="ARBA" id="ARBA00005156"/>
    </source>
</evidence>
<dbReference type="GO" id="GO:0017183">
    <property type="term" value="P:protein histidyl modification to diphthamide"/>
    <property type="evidence" value="ECO:0007669"/>
    <property type="project" value="TreeGrafter"/>
</dbReference>
<evidence type="ECO:0000259" key="10">
    <source>
        <dbReference type="Pfam" id="PF01902"/>
    </source>
</evidence>
<evidence type="ECO:0000256" key="4">
    <source>
        <dbReference type="ARBA" id="ARBA00022598"/>
    </source>
</evidence>
<dbReference type="Gene3D" id="3.90.1490.10">
    <property type="entry name" value="putative n-type atp pyrophosphatase, domain 2"/>
    <property type="match status" value="1"/>
</dbReference>
<dbReference type="InterPro" id="IPR030662">
    <property type="entry name" value="DPH6/MJ0570"/>
</dbReference>
<keyword evidence="5" id="KW-0547">Nucleotide-binding</keyword>
<protein>
    <recommendedName>
        <fullName evidence="3">Diphthine--ammonia ligase</fullName>
        <ecNumber evidence="2">6.3.1.14</ecNumber>
    </recommendedName>
    <alternativeName>
        <fullName evidence="7">Diphthamide synthase</fullName>
    </alternativeName>
    <alternativeName>
        <fullName evidence="8">Diphthamide synthetase</fullName>
    </alternativeName>
</protein>
<feature type="domain" description="Diphthamide synthase" evidence="10">
    <location>
        <begin position="1"/>
        <end position="208"/>
    </location>
</feature>
<evidence type="ECO:0000313" key="12">
    <source>
        <dbReference type="Proteomes" id="UP001175227"/>
    </source>
</evidence>
<comment type="catalytic activity">
    <reaction evidence="9">
        <text>diphthine-[translation elongation factor 2] + NH4(+) + ATP = diphthamide-[translation elongation factor 2] + AMP + diphosphate + H(+)</text>
        <dbReference type="Rhea" id="RHEA:19753"/>
        <dbReference type="Rhea" id="RHEA-COMP:10172"/>
        <dbReference type="Rhea" id="RHEA-COMP:10174"/>
        <dbReference type="ChEBI" id="CHEBI:15378"/>
        <dbReference type="ChEBI" id="CHEBI:16692"/>
        <dbReference type="ChEBI" id="CHEBI:28938"/>
        <dbReference type="ChEBI" id="CHEBI:30616"/>
        <dbReference type="ChEBI" id="CHEBI:33019"/>
        <dbReference type="ChEBI" id="CHEBI:82696"/>
        <dbReference type="ChEBI" id="CHEBI:456215"/>
        <dbReference type="EC" id="6.3.1.14"/>
    </reaction>
</comment>
<sequence length="547" mass="60378">MKYVALLSGGKDSCFNLLHCAKNGHELVAAASLGPEPGKEELDSYLYQTVGQDAIELVARCTGRTINREPSMAVASSNGGVHGDETEDLYELLASVKVRYAVRLSLFVLCYLWQRPQDELLSEMIDAKMNAVLIKVAGIGLAKEHLGKSLREMKPLLFKLNEKYGSHICGEGGEYESLTLDCPLFKSRISLLETEVVIHSDNDFATVAYLRVKNAILLSKDPTTLDVFVPPLLISPIYDNILTAITSKELSLSSLSSDTPVDSESQCEFPMSSTRVGPWITVSNVQSQKQDTSTIEEEVTECFNLLRDQLARYSLQLHQCTNINIFVSSMDLFTRINGVYATFFGTSPPARACVAVDLPRPRRVKIECIAFADKSSADRQALHVQSLSYWAPANIGPYSQAIISDERVFISGQIGLVPSSLSMPSPPSLALETILSIQHVDRIVTALKENSSWVGHCQATIFWLADASYLDLVAIAHELYEKHTGSKGPTIYAVIKSIPKDALVEKQVLFHTGRCFVRDEYDGEMISENQIPKFITGTSEIMASLRH</sequence>
<evidence type="ECO:0000256" key="5">
    <source>
        <dbReference type="ARBA" id="ARBA00022741"/>
    </source>
</evidence>
<reference evidence="11" key="1">
    <citation type="submission" date="2023-06" db="EMBL/GenBank/DDBJ databases">
        <authorList>
            <consortium name="Lawrence Berkeley National Laboratory"/>
            <person name="Ahrendt S."/>
            <person name="Sahu N."/>
            <person name="Indic B."/>
            <person name="Wong-Bajracharya J."/>
            <person name="Merenyi Z."/>
            <person name="Ke H.-M."/>
            <person name="Monk M."/>
            <person name="Kocsube S."/>
            <person name="Drula E."/>
            <person name="Lipzen A."/>
            <person name="Balint B."/>
            <person name="Henrissat B."/>
            <person name="Andreopoulos B."/>
            <person name="Martin F.M."/>
            <person name="Harder C.B."/>
            <person name="Rigling D."/>
            <person name="Ford K.L."/>
            <person name="Foster G.D."/>
            <person name="Pangilinan J."/>
            <person name="Papanicolaou A."/>
            <person name="Barry K."/>
            <person name="LaButti K."/>
            <person name="Viragh M."/>
            <person name="Koriabine M."/>
            <person name="Yan M."/>
            <person name="Riley R."/>
            <person name="Champramary S."/>
            <person name="Plett K.L."/>
            <person name="Tsai I.J."/>
            <person name="Slot J."/>
            <person name="Sipos G."/>
            <person name="Plett J."/>
            <person name="Nagy L.G."/>
            <person name="Grigoriev I.V."/>
        </authorList>
    </citation>
    <scope>NUCLEOTIDE SEQUENCE</scope>
    <source>
        <strain evidence="11">ICMP 16352</strain>
    </source>
</reference>
<name>A0AA39UIK3_9AGAR</name>
<organism evidence="11 12">
    <name type="scientific">Armillaria novae-zelandiae</name>
    <dbReference type="NCBI Taxonomy" id="153914"/>
    <lineage>
        <taxon>Eukaryota</taxon>
        <taxon>Fungi</taxon>
        <taxon>Dikarya</taxon>
        <taxon>Basidiomycota</taxon>
        <taxon>Agaricomycotina</taxon>
        <taxon>Agaricomycetes</taxon>
        <taxon>Agaricomycetidae</taxon>
        <taxon>Agaricales</taxon>
        <taxon>Marasmiineae</taxon>
        <taxon>Physalacriaceae</taxon>
        <taxon>Armillaria</taxon>
    </lineage>
</organism>
<dbReference type="CDD" id="cd06155">
    <property type="entry name" value="eu_AANH_C_1"/>
    <property type="match status" value="1"/>
</dbReference>
<dbReference type="EC" id="6.3.1.14" evidence="2"/>
<dbReference type="PANTHER" id="PTHR12196:SF2">
    <property type="entry name" value="DIPHTHINE--AMMONIA LIGASE"/>
    <property type="match status" value="1"/>
</dbReference>
<dbReference type="Proteomes" id="UP001175227">
    <property type="component" value="Unassembled WGS sequence"/>
</dbReference>
<dbReference type="SUPFAM" id="SSF52402">
    <property type="entry name" value="Adenine nucleotide alpha hydrolases-like"/>
    <property type="match status" value="1"/>
</dbReference>
<evidence type="ECO:0000256" key="3">
    <source>
        <dbReference type="ARBA" id="ARBA00018426"/>
    </source>
</evidence>
<dbReference type="Gene3D" id="3.30.1330.40">
    <property type="entry name" value="RutC-like"/>
    <property type="match status" value="2"/>
</dbReference>
<dbReference type="InterPro" id="IPR035959">
    <property type="entry name" value="RutC-like_sf"/>
</dbReference>
<evidence type="ECO:0000256" key="8">
    <source>
        <dbReference type="ARBA" id="ARBA00031552"/>
    </source>
</evidence>
<dbReference type="InterPro" id="IPR014729">
    <property type="entry name" value="Rossmann-like_a/b/a_fold"/>
</dbReference>
<evidence type="ECO:0000256" key="2">
    <source>
        <dbReference type="ARBA" id="ARBA00012089"/>
    </source>
</evidence>
<evidence type="ECO:0000256" key="9">
    <source>
        <dbReference type="ARBA" id="ARBA00048108"/>
    </source>
</evidence>
<proteinExistence type="predicted"/>